<keyword evidence="1 4" id="KW-0533">Nickel</keyword>
<dbReference type="HAMAP" id="MF_00213">
    <property type="entry name" value="HypA_HybF"/>
    <property type="match status" value="1"/>
</dbReference>
<dbReference type="GO" id="GO:0008270">
    <property type="term" value="F:zinc ion binding"/>
    <property type="evidence" value="ECO:0007669"/>
    <property type="project" value="UniProtKB-UniRule"/>
</dbReference>
<dbReference type="GO" id="GO:0051604">
    <property type="term" value="P:protein maturation"/>
    <property type="evidence" value="ECO:0007669"/>
    <property type="project" value="InterPro"/>
</dbReference>
<feature type="binding site" evidence="4">
    <location>
        <position position="2"/>
    </location>
    <ligand>
        <name>Ni(2+)</name>
        <dbReference type="ChEBI" id="CHEBI:49786"/>
    </ligand>
</feature>
<comment type="function">
    <text evidence="4">Involved in the maturation of [NiFe] hydrogenases. Required for nickel insertion into the metal center of the hydrogenase.</text>
</comment>
<accession>A0A178MPZ2</accession>
<gene>
    <name evidence="4" type="primary">hypA</name>
    <name evidence="5" type="ORF">A6A04_17745</name>
</gene>
<dbReference type="STRING" id="1285242.A6A04_17745"/>
<keyword evidence="2 4" id="KW-0479">Metal-binding</keyword>
<dbReference type="GO" id="GO:0016151">
    <property type="term" value="F:nickel cation binding"/>
    <property type="evidence" value="ECO:0007669"/>
    <property type="project" value="UniProtKB-UniRule"/>
</dbReference>
<evidence type="ECO:0000313" key="5">
    <source>
        <dbReference type="EMBL" id="OAN50671.1"/>
    </source>
</evidence>
<organism evidence="5 6">
    <name type="scientific">Paramagnetospirillum marisnigri</name>
    <dbReference type="NCBI Taxonomy" id="1285242"/>
    <lineage>
        <taxon>Bacteria</taxon>
        <taxon>Pseudomonadati</taxon>
        <taxon>Pseudomonadota</taxon>
        <taxon>Alphaproteobacteria</taxon>
        <taxon>Rhodospirillales</taxon>
        <taxon>Magnetospirillaceae</taxon>
        <taxon>Paramagnetospirillum</taxon>
    </lineage>
</organism>
<comment type="caution">
    <text evidence="5">The sequence shown here is derived from an EMBL/GenBank/DDBJ whole genome shotgun (WGS) entry which is preliminary data.</text>
</comment>
<dbReference type="Pfam" id="PF01155">
    <property type="entry name" value="HypA"/>
    <property type="match status" value="1"/>
</dbReference>
<dbReference type="AlphaFoldDB" id="A0A178MPZ2"/>
<proteinExistence type="inferred from homology"/>
<dbReference type="OrthoDB" id="288014at2"/>
<keyword evidence="3 4" id="KW-0862">Zinc</keyword>
<reference evidence="5 6" key="1">
    <citation type="submission" date="2016-04" db="EMBL/GenBank/DDBJ databases">
        <title>Draft genome sequence of freshwater magnetotactic bacteria Magnetospirillum marisnigri SP-1 and Magnetospirillum moscoviense BB-1.</title>
        <authorList>
            <person name="Koziaeva V."/>
            <person name="Dziuba M.V."/>
            <person name="Ivanov T.M."/>
            <person name="Kuznetsov B."/>
            <person name="Grouzdev D.S."/>
        </authorList>
    </citation>
    <scope>NUCLEOTIDE SEQUENCE [LARGE SCALE GENOMIC DNA]</scope>
    <source>
        <strain evidence="5 6">SP-1</strain>
    </source>
</reference>
<sequence>MHEMSLTEGVVRILEEQAASHGFTKVKTVWLEIGELSTVVPESMEFCFGAVARGNPLTAETRLEIIRIPGTAWCMDCSKTVAVTSRIDLCPDCGGAKLAVTGGEEMRIKELEVE</sequence>
<evidence type="ECO:0000313" key="6">
    <source>
        <dbReference type="Proteomes" id="UP000078428"/>
    </source>
</evidence>
<dbReference type="PANTHER" id="PTHR34535:SF3">
    <property type="entry name" value="HYDROGENASE MATURATION FACTOR HYPA"/>
    <property type="match status" value="1"/>
</dbReference>
<keyword evidence="6" id="KW-1185">Reference proteome</keyword>
<evidence type="ECO:0000256" key="1">
    <source>
        <dbReference type="ARBA" id="ARBA00022596"/>
    </source>
</evidence>
<feature type="binding site" evidence="4">
    <location>
        <position position="93"/>
    </location>
    <ligand>
        <name>Zn(2+)</name>
        <dbReference type="ChEBI" id="CHEBI:29105"/>
    </ligand>
</feature>
<evidence type="ECO:0000256" key="2">
    <source>
        <dbReference type="ARBA" id="ARBA00022723"/>
    </source>
</evidence>
<dbReference type="Gene3D" id="3.30.2320.80">
    <property type="match status" value="1"/>
</dbReference>
<comment type="similarity">
    <text evidence="4">Belongs to the HypA/HybF family.</text>
</comment>
<feature type="binding site" evidence="4">
    <location>
        <position position="74"/>
    </location>
    <ligand>
        <name>Zn(2+)</name>
        <dbReference type="ChEBI" id="CHEBI:29105"/>
    </ligand>
</feature>
<dbReference type="PIRSF" id="PIRSF004761">
    <property type="entry name" value="Hydrgn_mat_HypA"/>
    <property type="match status" value="1"/>
</dbReference>
<dbReference type="PANTHER" id="PTHR34535">
    <property type="entry name" value="HYDROGENASE MATURATION FACTOR HYPA"/>
    <property type="match status" value="1"/>
</dbReference>
<evidence type="ECO:0000256" key="4">
    <source>
        <dbReference type="HAMAP-Rule" id="MF_00213"/>
    </source>
</evidence>
<dbReference type="InterPro" id="IPR000688">
    <property type="entry name" value="HypA/HybF"/>
</dbReference>
<name>A0A178MPZ2_9PROT</name>
<protein>
    <recommendedName>
        <fullName evidence="4">Hydrogenase maturation factor HypA</fullName>
    </recommendedName>
</protein>
<feature type="binding site" evidence="4">
    <location>
        <position position="90"/>
    </location>
    <ligand>
        <name>Zn(2+)</name>
        <dbReference type="ChEBI" id="CHEBI:29105"/>
    </ligand>
</feature>
<dbReference type="EMBL" id="LWQT01000051">
    <property type="protein sequence ID" value="OAN50671.1"/>
    <property type="molecule type" value="Genomic_DNA"/>
</dbReference>
<feature type="binding site" evidence="4">
    <location>
        <position position="77"/>
    </location>
    <ligand>
        <name>Zn(2+)</name>
        <dbReference type="ChEBI" id="CHEBI:29105"/>
    </ligand>
</feature>
<dbReference type="NCBIfam" id="TIGR00100">
    <property type="entry name" value="hypA"/>
    <property type="match status" value="1"/>
</dbReference>
<evidence type="ECO:0000256" key="3">
    <source>
        <dbReference type="ARBA" id="ARBA00022833"/>
    </source>
</evidence>
<dbReference type="Proteomes" id="UP000078428">
    <property type="component" value="Unassembled WGS sequence"/>
</dbReference>